<name>A0A5D2MSN9_GOSTO</name>
<evidence type="ECO:0000313" key="1">
    <source>
        <dbReference type="EMBL" id="TYH94586.1"/>
    </source>
</evidence>
<dbReference type="Proteomes" id="UP000322667">
    <property type="component" value="Chromosome A12"/>
</dbReference>
<proteinExistence type="predicted"/>
<evidence type="ECO:0000313" key="2">
    <source>
        <dbReference type="Proteomes" id="UP000322667"/>
    </source>
</evidence>
<dbReference type="EMBL" id="CM017621">
    <property type="protein sequence ID" value="TYH94586.1"/>
    <property type="molecule type" value="Genomic_DNA"/>
</dbReference>
<accession>A0A5D2MSN9</accession>
<keyword evidence="2" id="KW-1185">Reference proteome</keyword>
<sequence length="43" mass="5100">MEAFKAHCPMGPKIMPVLDILIFEQTRRLGLVRDIRDCRPRIY</sequence>
<organism evidence="1 2">
    <name type="scientific">Gossypium tomentosum</name>
    <name type="common">Hawaiian cotton</name>
    <name type="synonym">Gossypium sandvicense</name>
    <dbReference type="NCBI Taxonomy" id="34277"/>
    <lineage>
        <taxon>Eukaryota</taxon>
        <taxon>Viridiplantae</taxon>
        <taxon>Streptophyta</taxon>
        <taxon>Embryophyta</taxon>
        <taxon>Tracheophyta</taxon>
        <taxon>Spermatophyta</taxon>
        <taxon>Magnoliopsida</taxon>
        <taxon>eudicotyledons</taxon>
        <taxon>Gunneridae</taxon>
        <taxon>Pentapetalae</taxon>
        <taxon>rosids</taxon>
        <taxon>malvids</taxon>
        <taxon>Malvales</taxon>
        <taxon>Malvaceae</taxon>
        <taxon>Malvoideae</taxon>
        <taxon>Gossypium</taxon>
    </lineage>
</organism>
<protein>
    <submittedName>
        <fullName evidence="1">Uncharacterized protein</fullName>
    </submittedName>
</protein>
<reference evidence="1 2" key="1">
    <citation type="submission" date="2019-07" db="EMBL/GenBank/DDBJ databases">
        <title>WGS assembly of Gossypium tomentosum.</title>
        <authorList>
            <person name="Chen Z.J."/>
            <person name="Sreedasyam A."/>
            <person name="Ando A."/>
            <person name="Song Q."/>
            <person name="De L."/>
            <person name="Hulse-Kemp A."/>
            <person name="Ding M."/>
            <person name="Ye W."/>
            <person name="Kirkbride R."/>
            <person name="Jenkins J."/>
            <person name="Plott C."/>
            <person name="Lovell J."/>
            <person name="Lin Y.-M."/>
            <person name="Vaughn R."/>
            <person name="Liu B."/>
            <person name="Li W."/>
            <person name="Simpson S."/>
            <person name="Scheffler B."/>
            <person name="Saski C."/>
            <person name="Grover C."/>
            <person name="Hu G."/>
            <person name="Conover J."/>
            <person name="Carlson J."/>
            <person name="Shu S."/>
            <person name="Boston L."/>
            <person name="Williams M."/>
            <person name="Peterson D."/>
            <person name="Mcgee K."/>
            <person name="Jones D."/>
            <person name="Wendel J."/>
            <person name="Stelly D."/>
            <person name="Grimwood J."/>
            <person name="Schmutz J."/>
        </authorList>
    </citation>
    <scope>NUCLEOTIDE SEQUENCE [LARGE SCALE GENOMIC DNA]</scope>
    <source>
        <strain evidence="1">7179.01</strain>
    </source>
</reference>
<dbReference type="AlphaFoldDB" id="A0A5D2MSN9"/>
<gene>
    <name evidence="1" type="ORF">ES332_A12G051200v1</name>
</gene>